<organism evidence="2 3">
    <name type="scientific">Diaporthe helianthi</name>
    <dbReference type="NCBI Taxonomy" id="158607"/>
    <lineage>
        <taxon>Eukaryota</taxon>
        <taxon>Fungi</taxon>
        <taxon>Dikarya</taxon>
        <taxon>Ascomycota</taxon>
        <taxon>Pezizomycotina</taxon>
        <taxon>Sordariomycetes</taxon>
        <taxon>Sordariomycetidae</taxon>
        <taxon>Diaporthales</taxon>
        <taxon>Diaporthaceae</taxon>
        <taxon>Diaporthe</taxon>
    </lineage>
</organism>
<keyword evidence="3" id="KW-1185">Reference proteome</keyword>
<dbReference type="AlphaFoldDB" id="A0A2P5HFU2"/>
<evidence type="ECO:0000313" key="3">
    <source>
        <dbReference type="Proteomes" id="UP000094444"/>
    </source>
</evidence>
<proteinExistence type="predicted"/>
<sequence>MYKTRSREHCRRAPQCLHEMEQLHQRLHQRLSEHPRPFGVRSPPATPEVERLGATMSLKSWRSYLSNAGPRPRMARRVAPAAVLLFSSFVARCDAYRSARPSQPSIAELDLNMGPDAGSRRTPPDSVTSAGRGQMIDDRSQRQALARDDSDEQALQPGASNNLSSTCIYQSGHDIFLEPDAEAFAEKAQPALGPG</sequence>
<protein>
    <submittedName>
        <fullName evidence="2">Uncharacterized protein</fullName>
    </submittedName>
</protein>
<dbReference type="Proteomes" id="UP000094444">
    <property type="component" value="Unassembled WGS sequence"/>
</dbReference>
<dbReference type="EMBL" id="MAVT02002659">
    <property type="protein sequence ID" value="POS69114.1"/>
    <property type="molecule type" value="Genomic_DNA"/>
</dbReference>
<feature type="compositionally biased region" description="Basic and acidic residues" evidence="1">
    <location>
        <begin position="135"/>
        <end position="148"/>
    </location>
</feature>
<reference evidence="2" key="1">
    <citation type="submission" date="2017-09" db="EMBL/GenBank/DDBJ databases">
        <title>Polyketide synthases of a Diaporthe helianthi virulent isolate.</title>
        <authorList>
            <person name="Baroncelli R."/>
        </authorList>
    </citation>
    <scope>NUCLEOTIDE SEQUENCE [LARGE SCALE GENOMIC DNA]</scope>
    <source>
        <strain evidence="2">7/96</strain>
    </source>
</reference>
<dbReference type="InParanoid" id="A0A2P5HFU2"/>
<evidence type="ECO:0000256" key="1">
    <source>
        <dbReference type="SAM" id="MobiDB-lite"/>
    </source>
</evidence>
<evidence type="ECO:0000313" key="2">
    <source>
        <dbReference type="EMBL" id="POS69114.1"/>
    </source>
</evidence>
<comment type="caution">
    <text evidence="2">The sequence shown here is derived from an EMBL/GenBank/DDBJ whole genome shotgun (WGS) entry which is preliminary data.</text>
</comment>
<name>A0A2P5HFU2_DIAHE</name>
<accession>A0A2P5HFU2</accession>
<gene>
    <name evidence="2" type="ORF">DHEL01_v212494</name>
</gene>
<feature type="region of interest" description="Disordered" evidence="1">
    <location>
        <begin position="106"/>
        <end position="163"/>
    </location>
</feature>